<dbReference type="InterPro" id="IPR001647">
    <property type="entry name" value="HTH_TetR"/>
</dbReference>
<dbReference type="Pfam" id="PF17932">
    <property type="entry name" value="TetR_C_24"/>
    <property type="match status" value="1"/>
</dbReference>
<dbReference type="Gene3D" id="1.10.10.60">
    <property type="entry name" value="Homeodomain-like"/>
    <property type="match status" value="1"/>
</dbReference>
<dbReference type="PANTHER" id="PTHR30055:SF240">
    <property type="entry name" value="HTH-TYPE TRANSCRIPTIONAL REGULATOR ACRR"/>
    <property type="match status" value="1"/>
</dbReference>
<dbReference type="PRINTS" id="PR00455">
    <property type="entry name" value="HTHTETR"/>
</dbReference>
<feature type="DNA-binding region" description="H-T-H motif" evidence="4">
    <location>
        <begin position="36"/>
        <end position="55"/>
    </location>
</feature>
<dbReference type="RefSeq" id="WP_043031956.1">
    <property type="nucleotide sequence ID" value="NZ_JXSU01000007.1"/>
</dbReference>
<sequence>MPKGIMLTPEQQAERREEIIGVALRLIEKNGFQKTSMREIAVLANMGKSSLYDFFKTKDEIVVYAVEKKIEETIQKVHRIIADESSPEQCLRKIMLNHLGVPKQYRTVLMWLNTESDYLEEEYRKRLRAARYAYQDIIKSVIENGVTAGIFRKTNADLMARLLINSVIAIIYTSRPSASPEKMLDETMNIFLHGIMNDGGELL</sequence>
<dbReference type="InterPro" id="IPR009057">
    <property type="entry name" value="Homeodomain-like_sf"/>
</dbReference>
<dbReference type="InterPro" id="IPR041490">
    <property type="entry name" value="KstR2_TetR_C"/>
</dbReference>
<dbReference type="HOGENOM" id="CLU_069356_12_4_9"/>
<name>A0A0D0ZZA0_CLOBO</name>
<dbReference type="PANTHER" id="PTHR30055">
    <property type="entry name" value="HTH-TYPE TRANSCRIPTIONAL REGULATOR RUTR"/>
    <property type="match status" value="1"/>
</dbReference>
<dbReference type="SUPFAM" id="SSF46689">
    <property type="entry name" value="Homeodomain-like"/>
    <property type="match status" value="1"/>
</dbReference>
<dbReference type="PROSITE" id="PS50977">
    <property type="entry name" value="HTH_TETR_2"/>
    <property type="match status" value="1"/>
</dbReference>
<dbReference type="InterPro" id="IPR036271">
    <property type="entry name" value="Tet_transcr_reg_TetR-rel_C_sf"/>
</dbReference>
<dbReference type="GO" id="GO:0003700">
    <property type="term" value="F:DNA-binding transcription factor activity"/>
    <property type="evidence" value="ECO:0007669"/>
    <property type="project" value="TreeGrafter"/>
</dbReference>
<dbReference type="PATRIC" id="fig|1379739.3.peg.2338"/>
<dbReference type="InterPro" id="IPR050109">
    <property type="entry name" value="HTH-type_TetR-like_transc_reg"/>
</dbReference>
<evidence type="ECO:0000313" key="7">
    <source>
        <dbReference type="Proteomes" id="UP000032250"/>
    </source>
</evidence>
<feature type="domain" description="HTH tetR-type" evidence="5">
    <location>
        <begin position="13"/>
        <end position="73"/>
    </location>
</feature>
<dbReference type="SUPFAM" id="SSF48498">
    <property type="entry name" value="Tetracyclin repressor-like, C-terminal domain"/>
    <property type="match status" value="1"/>
</dbReference>
<proteinExistence type="predicted"/>
<reference evidence="6 7" key="1">
    <citation type="submission" date="2014-06" db="EMBL/GenBank/DDBJ databases">
        <title>Genome characterization of distinct group I Clostridium botulinum lineages.</title>
        <authorList>
            <person name="Giordani F."/>
            <person name="Anselmo A."/>
            <person name="Fillo S."/>
            <person name="Palozzi A.M."/>
            <person name="Fortunato A."/>
            <person name="Gentile B."/>
            <person name="Ciammaruconi A."/>
            <person name="Anniballi F."/>
            <person name="De Medici D."/>
            <person name="Lista F."/>
        </authorList>
    </citation>
    <scope>NUCLEOTIDE SEQUENCE [LARGE SCALE GENOMIC DNA]</scope>
    <source>
        <strain evidence="6 7">B2 450</strain>
    </source>
</reference>
<evidence type="ECO:0000313" key="6">
    <source>
        <dbReference type="EMBL" id="KIS23893.1"/>
    </source>
</evidence>
<evidence type="ECO:0000256" key="2">
    <source>
        <dbReference type="ARBA" id="ARBA00023125"/>
    </source>
</evidence>
<evidence type="ECO:0000256" key="4">
    <source>
        <dbReference type="PROSITE-ProRule" id="PRU00335"/>
    </source>
</evidence>
<protein>
    <submittedName>
        <fullName evidence="6">TetR family transcriptional regulator</fullName>
    </submittedName>
</protein>
<dbReference type="OrthoDB" id="9812993at2"/>
<dbReference type="EMBL" id="JXSU01000007">
    <property type="protein sequence ID" value="KIS23893.1"/>
    <property type="molecule type" value="Genomic_DNA"/>
</dbReference>
<comment type="caution">
    <text evidence="6">The sequence shown here is derived from an EMBL/GenBank/DDBJ whole genome shotgun (WGS) entry which is preliminary data.</text>
</comment>
<keyword evidence="1" id="KW-0805">Transcription regulation</keyword>
<dbReference type="Gene3D" id="1.10.357.10">
    <property type="entry name" value="Tetracycline Repressor, domain 2"/>
    <property type="match status" value="1"/>
</dbReference>
<dbReference type="AlphaFoldDB" id="A0A0D0ZZA0"/>
<evidence type="ECO:0000256" key="3">
    <source>
        <dbReference type="ARBA" id="ARBA00023163"/>
    </source>
</evidence>
<keyword evidence="2 4" id="KW-0238">DNA-binding</keyword>
<organism evidence="6 7">
    <name type="scientific">Clostridium botulinum B2 450</name>
    <dbReference type="NCBI Taxonomy" id="1379739"/>
    <lineage>
        <taxon>Bacteria</taxon>
        <taxon>Bacillati</taxon>
        <taxon>Bacillota</taxon>
        <taxon>Clostridia</taxon>
        <taxon>Eubacteriales</taxon>
        <taxon>Clostridiaceae</taxon>
        <taxon>Clostridium</taxon>
    </lineage>
</organism>
<accession>A0A0D0ZZA0</accession>
<dbReference type="Proteomes" id="UP000032250">
    <property type="component" value="Unassembled WGS sequence"/>
</dbReference>
<dbReference type="GO" id="GO:0000976">
    <property type="term" value="F:transcription cis-regulatory region binding"/>
    <property type="evidence" value="ECO:0007669"/>
    <property type="project" value="TreeGrafter"/>
</dbReference>
<dbReference type="Pfam" id="PF00440">
    <property type="entry name" value="TetR_N"/>
    <property type="match status" value="1"/>
</dbReference>
<evidence type="ECO:0000259" key="5">
    <source>
        <dbReference type="PROSITE" id="PS50977"/>
    </source>
</evidence>
<evidence type="ECO:0000256" key="1">
    <source>
        <dbReference type="ARBA" id="ARBA00023015"/>
    </source>
</evidence>
<keyword evidence="3" id="KW-0804">Transcription</keyword>
<gene>
    <name evidence="6" type="ORF">N495_09895</name>
</gene>